<dbReference type="InterPro" id="IPR001404">
    <property type="entry name" value="Hsp90_fam"/>
</dbReference>
<dbReference type="Proteomes" id="UP001235712">
    <property type="component" value="Unassembled WGS sequence"/>
</dbReference>
<evidence type="ECO:0000256" key="1">
    <source>
        <dbReference type="ARBA" id="ARBA00008239"/>
    </source>
</evidence>
<dbReference type="SUPFAM" id="SSF55874">
    <property type="entry name" value="ATPase domain of HSP90 chaperone/DNA topoisomerase II/histidine kinase"/>
    <property type="match status" value="1"/>
</dbReference>
<dbReference type="Gene3D" id="3.30.565.10">
    <property type="entry name" value="Histidine kinase-like ATPase, C-terminal domain"/>
    <property type="match status" value="1"/>
</dbReference>
<dbReference type="EMBL" id="JAUSQZ010000001">
    <property type="protein sequence ID" value="MDP9825336.1"/>
    <property type="molecule type" value="Genomic_DNA"/>
</dbReference>
<accession>A0ABT9NY36</accession>
<dbReference type="SUPFAM" id="SSF54211">
    <property type="entry name" value="Ribosomal protein S5 domain 2-like"/>
    <property type="match status" value="1"/>
</dbReference>
<comment type="subcellular location">
    <subcellularLocation>
        <location evidence="5">Cytoplasm</location>
    </subcellularLocation>
</comment>
<evidence type="ECO:0000256" key="3">
    <source>
        <dbReference type="ARBA" id="ARBA00022840"/>
    </source>
</evidence>
<dbReference type="PRINTS" id="PR00775">
    <property type="entry name" value="HEATSHOCK90"/>
</dbReference>
<keyword evidence="4 5" id="KW-0143">Chaperone</keyword>
<dbReference type="InterPro" id="IPR037196">
    <property type="entry name" value="HSP90_C"/>
</dbReference>
<sequence>MTTQAESYEFQVETRQLLQLMINSIYSDKDLFLRELISNASDALDKLRLERFNDDTLDVDTSDLHIRIDLDATERTLTISDNGIGMSRDEVVNLIGKIANSGTAEFVRQLKEAQKEAEGEGATEELIGRFGVGFYSSFMVADRVTLITRRAGQAEATRWESAGEATYTIEALEEAPQGTSITLHLKPADPEDRLFDYTDPRKVREIVTRYSDFITWPIRMEALQVPTPEEGEEPPAPEFETVNSRKALWTRPASEVTDEEYAELYKRISHDWNDPLETIRLNIEGTLQYQALLFLPERATANLFSPDAKHGVQLYVNRVFVMDDAEELLPPYLRFVKGVVDSQDLALNVSREILQQDRQIESMRKRLTKRVLQSVKGLAANEPEKYTKFWDEFGRVLKEGLLQDFANRDAILEVSSFLTTHDPEKRTSLRDYVERMQEGQDKIYFLTGDSRQAIENSPYMEAFRAKELEVLLLTDPIDEVWVDGMPEFDGKQFQSVAKGEIDLDEKEEAEREEQKEQFSGLLTWMSGVLTEDVKEVRLSNRLTTSPACVVSDENDATPTLVNLYRAMGQPIPQERRILELNPKHALVEGLRTAHEARPEDPKLAETVELVHGMALLAEGTQPDDPARFVNLLATQLGESLNK</sequence>
<proteinExistence type="inferred from homology"/>
<dbReference type="Pfam" id="PF00183">
    <property type="entry name" value="HSP90"/>
    <property type="match status" value="1"/>
</dbReference>
<gene>
    <name evidence="5" type="primary">htpG</name>
    <name evidence="7" type="ORF">J2S57_001085</name>
</gene>
<dbReference type="RefSeq" id="WP_307239014.1">
    <property type="nucleotide sequence ID" value="NZ_JAUSQZ010000001.1"/>
</dbReference>
<dbReference type="NCBIfam" id="NF003555">
    <property type="entry name" value="PRK05218.1"/>
    <property type="match status" value="1"/>
</dbReference>
<dbReference type="Gene3D" id="3.30.230.80">
    <property type="match status" value="1"/>
</dbReference>
<name>A0ABT9NY36_9ACTN</name>
<dbReference type="InterPro" id="IPR036890">
    <property type="entry name" value="HATPase_C_sf"/>
</dbReference>
<dbReference type="CDD" id="cd16927">
    <property type="entry name" value="HATPase_Hsp90-like"/>
    <property type="match status" value="1"/>
</dbReference>
<dbReference type="InterPro" id="IPR020575">
    <property type="entry name" value="Hsp90_N"/>
</dbReference>
<comment type="similarity">
    <text evidence="1 5">Belongs to the heat shock protein 90 family.</text>
</comment>
<feature type="region of interest" description="A; substrate-binding" evidence="5">
    <location>
        <begin position="1"/>
        <end position="351"/>
    </location>
</feature>
<reference evidence="7 8" key="1">
    <citation type="submission" date="2023-07" db="EMBL/GenBank/DDBJ databases">
        <title>Sequencing the genomes of 1000 actinobacteria strains.</title>
        <authorList>
            <person name="Klenk H.-P."/>
        </authorList>
    </citation>
    <scope>NUCLEOTIDE SEQUENCE [LARGE SCALE GENOMIC DNA]</scope>
    <source>
        <strain evidence="7 8">DSM 44388</strain>
    </source>
</reference>
<keyword evidence="5" id="KW-0346">Stress response</keyword>
<evidence type="ECO:0000313" key="8">
    <source>
        <dbReference type="Proteomes" id="UP001235712"/>
    </source>
</evidence>
<comment type="subunit">
    <text evidence="5">Homodimer.</text>
</comment>
<evidence type="ECO:0000256" key="2">
    <source>
        <dbReference type="ARBA" id="ARBA00022741"/>
    </source>
</evidence>
<dbReference type="InterPro" id="IPR003594">
    <property type="entry name" value="HATPase_dom"/>
</dbReference>
<comment type="function">
    <text evidence="5">Molecular chaperone. Has ATPase activity.</text>
</comment>
<dbReference type="InterPro" id="IPR020568">
    <property type="entry name" value="Ribosomal_Su5_D2-typ_SF"/>
</dbReference>
<dbReference type="Gene3D" id="3.40.50.11260">
    <property type="match status" value="1"/>
</dbReference>
<dbReference type="HAMAP" id="MF_00505">
    <property type="entry name" value="HSP90"/>
    <property type="match status" value="1"/>
</dbReference>
<keyword evidence="2 5" id="KW-0547">Nucleotide-binding</keyword>
<feature type="domain" description="Histidine kinase/HSP90-like ATPase" evidence="6">
    <location>
        <begin position="28"/>
        <end position="189"/>
    </location>
</feature>
<keyword evidence="5" id="KW-0963">Cytoplasm</keyword>
<evidence type="ECO:0000256" key="5">
    <source>
        <dbReference type="HAMAP-Rule" id="MF_00505"/>
    </source>
</evidence>
<dbReference type="SUPFAM" id="SSF110942">
    <property type="entry name" value="HSP90 C-terminal domain"/>
    <property type="match status" value="1"/>
</dbReference>
<keyword evidence="3 5" id="KW-0067">ATP-binding</keyword>
<protein>
    <recommendedName>
        <fullName evidence="5">Chaperone protein HtpG</fullName>
    </recommendedName>
    <alternativeName>
        <fullName evidence="5">Heat shock protein HtpG</fullName>
    </alternativeName>
    <alternativeName>
        <fullName evidence="5">High temperature protein G</fullName>
    </alternativeName>
</protein>
<evidence type="ECO:0000259" key="6">
    <source>
        <dbReference type="SMART" id="SM00387"/>
    </source>
</evidence>
<evidence type="ECO:0000313" key="7">
    <source>
        <dbReference type="EMBL" id="MDP9825336.1"/>
    </source>
</evidence>
<feature type="region of interest" description="C" evidence="5">
    <location>
        <begin position="563"/>
        <end position="642"/>
    </location>
</feature>
<dbReference type="Gene3D" id="1.20.120.790">
    <property type="entry name" value="Heat shock protein 90, C-terminal domain"/>
    <property type="match status" value="1"/>
</dbReference>
<evidence type="ECO:0000256" key="4">
    <source>
        <dbReference type="ARBA" id="ARBA00023186"/>
    </source>
</evidence>
<dbReference type="Pfam" id="PF13589">
    <property type="entry name" value="HATPase_c_3"/>
    <property type="match status" value="1"/>
</dbReference>
<dbReference type="PIRSF" id="PIRSF002583">
    <property type="entry name" value="Hsp90"/>
    <property type="match status" value="1"/>
</dbReference>
<comment type="caution">
    <text evidence="5">Lacks conserved residue(s) required for the propagation of feature annotation.</text>
</comment>
<comment type="caution">
    <text evidence="7">The sequence shown here is derived from an EMBL/GenBank/DDBJ whole genome shotgun (WGS) entry which is preliminary data.</text>
</comment>
<dbReference type="PANTHER" id="PTHR11528">
    <property type="entry name" value="HEAT SHOCK PROTEIN 90 FAMILY MEMBER"/>
    <property type="match status" value="1"/>
</dbReference>
<keyword evidence="8" id="KW-1185">Reference proteome</keyword>
<dbReference type="SMART" id="SM00387">
    <property type="entry name" value="HATPase_c"/>
    <property type="match status" value="1"/>
</dbReference>
<organism evidence="7 8">
    <name type="scientific">Kineosporia succinea</name>
    <dbReference type="NCBI Taxonomy" id="84632"/>
    <lineage>
        <taxon>Bacteria</taxon>
        <taxon>Bacillati</taxon>
        <taxon>Actinomycetota</taxon>
        <taxon>Actinomycetes</taxon>
        <taxon>Kineosporiales</taxon>
        <taxon>Kineosporiaceae</taxon>
        <taxon>Kineosporia</taxon>
    </lineage>
</organism>